<keyword evidence="7 18" id="KW-0812">Transmembrane</keyword>
<feature type="transmembrane region" description="Helical" evidence="18">
    <location>
        <begin position="248"/>
        <end position="269"/>
    </location>
</feature>
<keyword evidence="15 18" id="KW-0472">Membrane</keyword>
<feature type="transmembrane region" description="Helical" evidence="18">
    <location>
        <begin position="284"/>
        <end position="301"/>
    </location>
</feature>
<evidence type="ECO:0000256" key="18">
    <source>
        <dbReference type="SAM" id="Phobius"/>
    </source>
</evidence>
<feature type="transmembrane region" description="Helical" evidence="18">
    <location>
        <begin position="31"/>
        <end position="49"/>
    </location>
</feature>
<evidence type="ECO:0000256" key="5">
    <source>
        <dbReference type="ARBA" id="ARBA00022448"/>
    </source>
</evidence>
<name>A0A1J0MRN2_9EUPU</name>
<gene>
    <name evidence="20" type="primary">ND2</name>
</gene>
<dbReference type="EMBL" id="KX240084">
    <property type="protein sequence ID" value="APD28037.1"/>
    <property type="molecule type" value="Genomic_DNA"/>
</dbReference>
<evidence type="ECO:0000256" key="7">
    <source>
        <dbReference type="ARBA" id="ARBA00022692"/>
    </source>
</evidence>
<evidence type="ECO:0000256" key="6">
    <source>
        <dbReference type="ARBA" id="ARBA00022660"/>
    </source>
</evidence>
<dbReference type="GeneID" id="30514178"/>
<accession>A0A1J0MRN2</accession>
<geneLocation type="mitochondrion" evidence="20"/>
<evidence type="ECO:0000256" key="1">
    <source>
        <dbReference type="ARBA" id="ARBA00004448"/>
    </source>
</evidence>
<evidence type="ECO:0000259" key="19">
    <source>
        <dbReference type="Pfam" id="PF00361"/>
    </source>
</evidence>
<keyword evidence="8" id="KW-0999">Mitochondrion inner membrane</keyword>
<proteinExistence type="inferred from homology"/>
<comment type="catalytic activity">
    <reaction evidence="17">
        <text>a ubiquinone + NADH + 5 H(+)(in) = a ubiquinol + NAD(+) + 4 H(+)(out)</text>
        <dbReference type="Rhea" id="RHEA:29091"/>
        <dbReference type="Rhea" id="RHEA-COMP:9565"/>
        <dbReference type="Rhea" id="RHEA-COMP:9566"/>
        <dbReference type="ChEBI" id="CHEBI:15378"/>
        <dbReference type="ChEBI" id="CHEBI:16389"/>
        <dbReference type="ChEBI" id="CHEBI:17976"/>
        <dbReference type="ChEBI" id="CHEBI:57540"/>
        <dbReference type="ChEBI" id="CHEBI:57945"/>
        <dbReference type="EC" id="7.1.1.2"/>
    </reaction>
</comment>
<comment type="similarity">
    <text evidence="2">Belongs to the complex I subunit 2 family.</text>
</comment>
<feature type="transmembrane region" description="Helical" evidence="18">
    <location>
        <begin position="215"/>
        <end position="236"/>
    </location>
</feature>
<evidence type="ECO:0000256" key="16">
    <source>
        <dbReference type="ARBA" id="ARBA00031028"/>
    </source>
</evidence>
<evidence type="ECO:0000256" key="9">
    <source>
        <dbReference type="ARBA" id="ARBA00022967"/>
    </source>
</evidence>
<evidence type="ECO:0000256" key="2">
    <source>
        <dbReference type="ARBA" id="ARBA00007012"/>
    </source>
</evidence>
<keyword evidence="13" id="KW-0830">Ubiquinone</keyword>
<dbReference type="Pfam" id="PF00361">
    <property type="entry name" value="Proton_antipo_M"/>
    <property type="match status" value="1"/>
</dbReference>
<comment type="subcellular location">
    <subcellularLocation>
        <location evidence="1">Mitochondrion inner membrane</location>
        <topology evidence="1">Multi-pass membrane protein</topology>
    </subcellularLocation>
</comment>
<evidence type="ECO:0000256" key="12">
    <source>
        <dbReference type="ARBA" id="ARBA00023027"/>
    </source>
</evidence>
<keyword evidence="9" id="KW-1278">Translocase</keyword>
<dbReference type="AlphaFoldDB" id="A0A1J0MRN2"/>
<dbReference type="PANTHER" id="PTHR46552">
    <property type="entry name" value="NADH-UBIQUINONE OXIDOREDUCTASE CHAIN 2"/>
    <property type="match status" value="1"/>
</dbReference>
<feature type="transmembrane region" description="Helical" evidence="18">
    <location>
        <begin position="112"/>
        <end position="132"/>
    </location>
</feature>
<reference evidence="20" key="1">
    <citation type="journal article" date="2016" name="Zookeys">
        <title>Two complete mitochondrial genomes from Praticolella mexicana Perez, 2011 (Polygyridae) and gene order evolution in Helicoidea (Mollusca, Gastropoda).</title>
        <authorList>
            <person name="Minton R.L."/>
            <person name="Cruz M.A."/>
            <person name="Farman M.L."/>
            <person name="Perez K.E."/>
        </authorList>
    </citation>
    <scope>NUCLEOTIDE SEQUENCE</scope>
</reference>
<evidence type="ECO:0000256" key="10">
    <source>
        <dbReference type="ARBA" id="ARBA00022982"/>
    </source>
</evidence>
<dbReference type="EC" id="7.1.1.2" evidence="3"/>
<dbReference type="InterPro" id="IPR050175">
    <property type="entry name" value="Complex_I_Subunit_2"/>
</dbReference>
<feature type="transmembrane region" description="Helical" evidence="18">
    <location>
        <begin position="182"/>
        <end position="203"/>
    </location>
</feature>
<dbReference type="GO" id="GO:0005743">
    <property type="term" value="C:mitochondrial inner membrane"/>
    <property type="evidence" value="ECO:0007669"/>
    <property type="project" value="UniProtKB-SubCell"/>
</dbReference>
<keyword evidence="14 20" id="KW-0496">Mitochondrion</keyword>
<dbReference type="GO" id="GO:0006120">
    <property type="term" value="P:mitochondrial electron transport, NADH to ubiquinone"/>
    <property type="evidence" value="ECO:0007669"/>
    <property type="project" value="TreeGrafter"/>
</dbReference>
<evidence type="ECO:0000256" key="13">
    <source>
        <dbReference type="ARBA" id="ARBA00023075"/>
    </source>
</evidence>
<feature type="transmembrane region" description="Helical" evidence="18">
    <location>
        <begin position="138"/>
        <end position="161"/>
    </location>
</feature>
<organism evidence="20">
    <name type="scientific">Praticolella mexicana</name>
    <dbReference type="NCBI Taxonomy" id="882625"/>
    <lineage>
        <taxon>Eukaryota</taxon>
        <taxon>Metazoa</taxon>
        <taxon>Spiralia</taxon>
        <taxon>Lophotrochozoa</taxon>
        <taxon>Mollusca</taxon>
        <taxon>Gastropoda</taxon>
        <taxon>Heterobranchia</taxon>
        <taxon>Euthyneura</taxon>
        <taxon>Panpulmonata</taxon>
        <taxon>Eupulmonata</taxon>
        <taxon>Stylommatophora</taxon>
        <taxon>Helicina</taxon>
        <taxon>Helicoidea</taxon>
        <taxon>Polygyridae</taxon>
        <taxon>Praticolella</taxon>
    </lineage>
</organism>
<keyword evidence="10" id="KW-0249">Electron transport</keyword>
<evidence type="ECO:0000256" key="15">
    <source>
        <dbReference type="ARBA" id="ARBA00023136"/>
    </source>
</evidence>
<dbReference type="InterPro" id="IPR001750">
    <property type="entry name" value="ND/Mrp_TM"/>
</dbReference>
<keyword evidence="12" id="KW-0520">NAD</keyword>
<dbReference type="GO" id="GO:0008137">
    <property type="term" value="F:NADH dehydrogenase (ubiquinone) activity"/>
    <property type="evidence" value="ECO:0007669"/>
    <property type="project" value="UniProtKB-EC"/>
</dbReference>
<keyword evidence="11 18" id="KW-1133">Transmembrane helix</keyword>
<evidence type="ECO:0000256" key="17">
    <source>
        <dbReference type="ARBA" id="ARBA00049551"/>
    </source>
</evidence>
<dbReference type="CTD" id="4536"/>
<evidence type="ECO:0000256" key="14">
    <source>
        <dbReference type="ARBA" id="ARBA00023128"/>
    </source>
</evidence>
<evidence type="ECO:0000256" key="4">
    <source>
        <dbReference type="ARBA" id="ARBA00021008"/>
    </source>
</evidence>
<protein>
    <recommendedName>
        <fullName evidence="4">NADH-ubiquinone oxidoreductase chain 2</fullName>
        <ecNumber evidence="3">7.1.1.2</ecNumber>
    </recommendedName>
    <alternativeName>
        <fullName evidence="16">NADH dehydrogenase subunit 2</fullName>
    </alternativeName>
</protein>
<evidence type="ECO:0000313" key="20">
    <source>
        <dbReference type="EMBL" id="APD28037.1"/>
    </source>
</evidence>
<dbReference type="RefSeq" id="YP_009328196.1">
    <property type="nucleotide sequence ID" value="NC_032079.1"/>
</dbReference>
<sequence>MSMLFLSFLMFSFSLLGLSFSNWLLFVLSMEFLLFIFIFMCFNYGLLSLSSSVIKYFILQTIGSIFIFLGGYGVLESAVFNTSLVMLYWTGLFLKLGLFPFHFWVVPVISYLPFYMIFLVSSVLKILPLYTLYLTFFYLYYIHFNLLLWVGMLSILFGMSLGLKAMTLRSMMGASSISQTGWFAVAVTVGHFLFYFSVYFYNLVLLMVSLLYKQYLMSSFLLLSLGGLPPFSLFFAKLMVLTEVWVSGMGLILMVGMLVSSVFSLFYYMKYSQLLFMNKSVNKFKMSFMFLFLGNLAGVLSI</sequence>
<keyword evidence="5" id="KW-0813">Transport</keyword>
<dbReference type="PANTHER" id="PTHR46552:SF1">
    <property type="entry name" value="NADH-UBIQUINONE OXIDOREDUCTASE CHAIN 2"/>
    <property type="match status" value="1"/>
</dbReference>
<keyword evidence="6" id="KW-0679">Respiratory chain</keyword>
<feature type="domain" description="NADH:quinone oxidoreductase/Mrp antiporter transmembrane" evidence="19">
    <location>
        <begin position="22"/>
        <end position="204"/>
    </location>
</feature>
<evidence type="ECO:0000256" key="8">
    <source>
        <dbReference type="ARBA" id="ARBA00022792"/>
    </source>
</evidence>
<evidence type="ECO:0000256" key="11">
    <source>
        <dbReference type="ARBA" id="ARBA00022989"/>
    </source>
</evidence>
<evidence type="ECO:0000256" key="3">
    <source>
        <dbReference type="ARBA" id="ARBA00012944"/>
    </source>
</evidence>